<reference evidence="1 2" key="1">
    <citation type="journal article" date="2013" name="Mar. Genomics">
        <title>Expression of sulfatases in Rhodopirellula baltica and the diversity of sulfatases in the genus Rhodopirellula.</title>
        <authorList>
            <person name="Wegner C.E."/>
            <person name="Richter-Heitmann T."/>
            <person name="Klindworth A."/>
            <person name="Klockow C."/>
            <person name="Richter M."/>
            <person name="Achstetter T."/>
            <person name="Glockner F.O."/>
            <person name="Harder J."/>
        </authorList>
    </citation>
    <scope>NUCLEOTIDE SEQUENCE [LARGE SCALE GENOMIC DNA]</scope>
    <source>
        <strain evidence="1 2">SH28</strain>
    </source>
</reference>
<dbReference type="EMBL" id="AMCW01000020">
    <property type="protein sequence ID" value="EKK03839.1"/>
    <property type="molecule type" value="Genomic_DNA"/>
</dbReference>
<evidence type="ECO:0000313" key="2">
    <source>
        <dbReference type="Proteomes" id="UP000007993"/>
    </source>
</evidence>
<comment type="caution">
    <text evidence="1">The sequence shown here is derived from an EMBL/GenBank/DDBJ whole genome shotgun (WGS) entry which is preliminary data.</text>
</comment>
<sequence>MTPACQLRPFARETFLTEPTIHLTESTMESKLAPATLGYFTIVQQERTGWTGGLLVLNGGGRPLEFQCTLPLRPSKAHEILFGNTLRQHLICDVIGPTLLKKCRTPISMLMCEQTESLRMADASCTIGFVATPENDGKAYVAREPDGHCSLKVCGASVLVAMEQMEAAEQVAQQMGDFPDVIEPFERIREAIREAQSQISRAA</sequence>
<accession>K5DLT4</accession>
<name>K5DLT4_RHOBT</name>
<dbReference type="PATRIC" id="fig|993517.3.peg.916"/>
<evidence type="ECO:0000313" key="1">
    <source>
        <dbReference type="EMBL" id="EKK03839.1"/>
    </source>
</evidence>
<dbReference type="Proteomes" id="UP000007993">
    <property type="component" value="Unassembled WGS sequence"/>
</dbReference>
<gene>
    <name evidence="1" type="ORF">RBSH_00839</name>
</gene>
<organism evidence="1 2">
    <name type="scientific">Rhodopirellula baltica SH28</name>
    <dbReference type="NCBI Taxonomy" id="993517"/>
    <lineage>
        <taxon>Bacteria</taxon>
        <taxon>Pseudomonadati</taxon>
        <taxon>Planctomycetota</taxon>
        <taxon>Planctomycetia</taxon>
        <taxon>Pirellulales</taxon>
        <taxon>Pirellulaceae</taxon>
        <taxon>Rhodopirellula</taxon>
    </lineage>
</organism>
<protein>
    <submittedName>
        <fullName evidence="1">Uncharacterized protein</fullName>
    </submittedName>
</protein>
<dbReference type="AlphaFoldDB" id="K5DLT4"/>
<proteinExistence type="predicted"/>